<name>A0A085NNJ6_9BILA</name>
<evidence type="ECO:0000256" key="8">
    <source>
        <dbReference type="ARBA" id="ARBA00023180"/>
    </source>
</evidence>
<keyword evidence="3 9" id="KW-0813">Transport</keyword>
<gene>
    <name evidence="10" type="ORF">M513_02617</name>
    <name evidence="11" type="ORF">M514_02617</name>
</gene>
<proteinExistence type="inferred from homology"/>
<evidence type="ECO:0000256" key="1">
    <source>
        <dbReference type="ARBA" id="ARBA00004141"/>
    </source>
</evidence>
<dbReference type="Pfam" id="PF00375">
    <property type="entry name" value="SDF"/>
    <property type="match status" value="1"/>
</dbReference>
<reference evidence="11 12" key="1">
    <citation type="journal article" date="2014" name="Nat. Genet.">
        <title>Genome and transcriptome of the porcine whipworm Trichuris suis.</title>
        <authorList>
            <person name="Jex A.R."/>
            <person name="Nejsum P."/>
            <person name="Schwarz E.M."/>
            <person name="Hu L."/>
            <person name="Young N.D."/>
            <person name="Hall R.S."/>
            <person name="Korhonen P.K."/>
            <person name="Liao S."/>
            <person name="Thamsborg S."/>
            <person name="Xia J."/>
            <person name="Xu P."/>
            <person name="Wang S."/>
            <person name="Scheerlinck J.P."/>
            <person name="Hofmann A."/>
            <person name="Sternberg P.W."/>
            <person name="Wang J."/>
            <person name="Gasser R.B."/>
        </authorList>
    </citation>
    <scope>NUCLEOTIDE SEQUENCE [LARGE SCALE GENOMIC DNA]</scope>
    <source>
        <strain evidence="11">DCEP-RM93F</strain>
        <strain evidence="10">DCEP-RM93M</strain>
    </source>
</reference>
<feature type="transmembrane region" description="Helical" evidence="9">
    <location>
        <begin position="359"/>
        <end position="380"/>
    </location>
</feature>
<feature type="transmembrane region" description="Helical" evidence="9">
    <location>
        <begin position="288"/>
        <end position="309"/>
    </location>
</feature>
<dbReference type="Proteomes" id="UP000030758">
    <property type="component" value="Unassembled WGS sequence"/>
</dbReference>
<dbReference type="PANTHER" id="PTHR11958">
    <property type="entry name" value="SODIUM/DICARBOXYLATE SYMPORTER-RELATED"/>
    <property type="match status" value="1"/>
</dbReference>
<dbReference type="GO" id="GO:0015501">
    <property type="term" value="F:glutamate:sodium symporter activity"/>
    <property type="evidence" value="ECO:0007669"/>
    <property type="project" value="TreeGrafter"/>
</dbReference>
<feature type="transmembrane region" description="Helical" evidence="9">
    <location>
        <begin position="145"/>
        <end position="170"/>
    </location>
</feature>
<keyword evidence="7 9" id="KW-0472">Membrane</keyword>
<evidence type="ECO:0000256" key="4">
    <source>
        <dbReference type="ARBA" id="ARBA00022692"/>
    </source>
</evidence>
<dbReference type="InterPro" id="IPR001991">
    <property type="entry name" value="Na-dicarboxylate_symporter"/>
</dbReference>
<accession>A0A085NNJ6</accession>
<keyword evidence="5 9" id="KW-0769">Symport</keyword>
<dbReference type="PRINTS" id="PR00173">
    <property type="entry name" value="EDTRNSPORT"/>
</dbReference>
<feature type="transmembrane region" description="Helical" evidence="9">
    <location>
        <begin position="116"/>
        <end position="133"/>
    </location>
</feature>
<protein>
    <recommendedName>
        <fullName evidence="9">Amino acid transporter</fullName>
    </recommendedName>
</protein>
<evidence type="ECO:0000256" key="7">
    <source>
        <dbReference type="ARBA" id="ARBA00023136"/>
    </source>
</evidence>
<dbReference type="InterPro" id="IPR050746">
    <property type="entry name" value="DAACS"/>
</dbReference>
<feature type="transmembrane region" description="Helical" evidence="9">
    <location>
        <begin position="321"/>
        <end position="347"/>
    </location>
</feature>
<keyword evidence="6 9" id="KW-1133">Transmembrane helix</keyword>
<organism evidence="11">
    <name type="scientific">Trichuris suis</name>
    <name type="common">pig whipworm</name>
    <dbReference type="NCBI Taxonomy" id="68888"/>
    <lineage>
        <taxon>Eukaryota</taxon>
        <taxon>Metazoa</taxon>
        <taxon>Ecdysozoa</taxon>
        <taxon>Nematoda</taxon>
        <taxon>Enoplea</taxon>
        <taxon>Dorylaimia</taxon>
        <taxon>Trichinellida</taxon>
        <taxon>Trichuridae</taxon>
        <taxon>Trichuris</taxon>
    </lineage>
</organism>
<keyword evidence="12" id="KW-1185">Reference proteome</keyword>
<comment type="subcellular location">
    <subcellularLocation>
        <location evidence="1 9">Membrane</location>
        <topology evidence="1 9">Multi-pass membrane protein</topology>
    </subcellularLocation>
</comment>
<evidence type="ECO:0000256" key="9">
    <source>
        <dbReference type="RuleBase" id="RU361216"/>
    </source>
</evidence>
<dbReference type="AlphaFoldDB" id="A0A085NNJ6"/>
<feature type="transmembrane region" description="Helical" evidence="9">
    <location>
        <begin position="247"/>
        <end position="267"/>
    </location>
</feature>
<evidence type="ECO:0000256" key="6">
    <source>
        <dbReference type="ARBA" id="ARBA00022989"/>
    </source>
</evidence>
<dbReference type="PROSITE" id="PS00713">
    <property type="entry name" value="NA_DICARBOXYL_SYMP_1"/>
    <property type="match status" value="1"/>
</dbReference>
<evidence type="ECO:0000313" key="10">
    <source>
        <dbReference type="EMBL" id="KFD56513.1"/>
    </source>
</evidence>
<dbReference type="GO" id="GO:0005313">
    <property type="term" value="F:L-glutamate transmembrane transporter activity"/>
    <property type="evidence" value="ECO:0007669"/>
    <property type="project" value="TreeGrafter"/>
</dbReference>
<dbReference type="InterPro" id="IPR018107">
    <property type="entry name" value="Na-dicarboxylate_symporter_CS"/>
</dbReference>
<dbReference type="EMBL" id="KL367484">
    <property type="protein sequence ID" value="KFD71042.1"/>
    <property type="molecule type" value="Genomic_DNA"/>
</dbReference>
<dbReference type="GO" id="GO:0005886">
    <property type="term" value="C:plasma membrane"/>
    <property type="evidence" value="ECO:0007669"/>
    <property type="project" value="TreeGrafter"/>
</dbReference>
<dbReference type="SUPFAM" id="SSF118215">
    <property type="entry name" value="Proton glutamate symport protein"/>
    <property type="match status" value="1"/>
</dbReference>
<dbReference type="EMBL" id="KL363193">
    <property type="protein sequence ID" value="KFD56513.1"/>
    <property type="molecule type" value="Genomic_DNA"/>
</dbReference>
<evidence type="ECO:0000256" key="3">
    <source>
        <dbReference type="ARBA" id="ARBA00022448"/>
    </source>
</evidence>
<dbReference type="InterPro" id="IPR036458">
    <property type="entry name" value="Na:dicarbo_symporter_sf"/>
</dbReference>
<comment type="similarity">
    <text evidence="2 9">Belongs to the dicarboxylate/amino acid:cation symporter (DAACS) (TC 2.A.23) family.</text>
</comment>
<keyword evidence="8" id="KW-0325">Glycoprotein</keyword>
<keyword evidence="4 9" id="KW-0812">Transmembrane</keyword>
<dbReference type="GO" id="GO:0015175">
    <property type="term" value="F:neutral L-amino acid transmembrane transporter activity"/>
    <property type="evidence" value="ECO:0007669"/>
    <property type="project" value="TreeGrafter"/>
</dbReference>
<dbReference type="PANTHER" id="PTHR11958:SF99">
    <property type="entry name" value="SODIUM-DEPENDENT EXCITATORY AMINO ACID TRANSPORTER GLT-6-RELATED"/>
    <property type="match status" value="1"/>
</dbReference>
<feature type="transmembrane region" description="Helical" evidence="9">
    <location>
        <begin position="75"/>
        <end position="96"/>
    </location>
</feature>
<evidence type="ECO:0000256" key="2">
    <source>
        <dbReference type="ARBA" id="ARBA00006148"/>
    </source>
</evidence>
<evidence type="ECO:0000256" key="5">
    <source>
        <dbReference type="ARBA" id="ARBA00022847"/>
    </source>
</evidence>
<evidence type="ECO:0000313" key="11">
    <source>
        <dbReference type="EMBL" id="KFD71042.1"/>
    </source>
</evidence>
<sequence>TLILQSVVVCDQSGLDVIRTDLSRLPALRLSTSDIVGVTRRRRNKVEERVARRSRTRDIPLLMTKFTRWFRSNSLLVATLSAVIFGVILGVAVRYAHPSPLAILLISFPGEILMNMLKLLILPLVVSSLIAGLSQMEVKSAASIALWACIYYAVTTALAVIVGIILVLFIHPGDPSIRQKSSSSAENEDVTSLDTILDLIRNVFPENLFQATMEQVRTKRITRVSNGTNSSTEMNNFDVVQLEYTRGMNMLGIIVFCVTFGIICASMRQRVRPVTDLFVALDHIVTCMVRMAICYSPIGIVSLIAGNLLRIDDLSKTVQSLGMYMLTVTVGLAIHFTLTLPLIYFVVVRKNPLKFLRGMIQAMLTALGTASSAATLPVTFQCLQANKVDSRVMRFVLPIGATINMDGTALYEAVASTFVAQLNGITLNFAQVLLVSVTATLASIGAASVPSAGLITIIIVLNTIGLPTNDISLLITVDWLLDRLRTCVNVIGDAYGAAVVEHLCREKLKTSGGCSMSFHEAENGPTVLMAVKSLNDSTTRNDQQRGSDS</sequence>
<dbReference type="Gene3D" id="1.10.3860.10">
    <property type="entry name" value="Sodium:dicarboxylate symporter"/>
    <property type="match status" value="1"/>
</dbReference>
<dbReference type="Proteomes" id="UP000030764">
    <property type="component" value="Unassembled WGS sequence"/>
</dbReference>
<evidence type="ECO:0000313" key="12">
    <source>
        <dbReference type="Proteomes" id="UP000030764"/>
    </source>
</evidence>
<feature type="non-terminal residue" evidence="11">
    <location>
        <position position="1"/>
    </location>
</feature>